<gene>
    <name evidence="3" type="ORF">GCM10022276_17320</name>
</gene>
<dbReference type="RefSeq" id="WP_344699282.1">
    <property type="nucleotide sequence ID" value="NZ_BAABBM010000001.1"/>
</dbReference>
<comment type="caution">
    <text evidence="3">The sequence shown here is derived from an EMBL/GenBank/DDBJ whole genome shotgun (WGS) entry which is preliminary data.</text>
</comment>
<dbReference type="Proteomes" id="UP001500827">
    <property type="component" value="Unassembled WGS sequence"/>
</dbReference>
<name>A0ABP7LG43_9SPHN</name>
<keyword evidence="4" id="KW-1185">Reference proteome</keyword>
<keyword evidence="1" id="KW-0472">Membrane</keyword>
<proteinExistence type="predicted"/>
<feature type="transmembrane region" description="Helical" evidence="1">
    <location>
        <begin position="34"/>
        <end position="58"/>
    </location>
</feature>
<evidence type="ECO:0000313" key="4">
    <source>
        <dbReference type="Proteomes" id="UP001500827"/>
    </source>
</evidence>
<accession>A0ABP7LG43</accession>
<evidence type="ECO:0000256" key="1">
    <source>
        <dbReference type="SAM" id="Phobius"/>
    </source>
</evidence>
<evidence type="ECO:0000313" key="3">
    <source>
        <dbReference type="EMBL" id="GAA3898936.1"/>
    </source>
</evidence>
<organism evidence="3 4">
    <name type="scientific">Sphingomonas limnosediminicola</name>
    <dbReference type="NCBI Taxonomy" id="940133"/>
    <lineage>
        <taxon>Bacteria</taxon>
        <taxon>Pseudomonadati</taxon>
        <taxon>Pseudomonadota</taxon>
        <taxon>Alphaproteobacteria</taxon>
        <taxon>Sphingomonadales</taxon>
        <taxon>Sphingomonadaceae</taxon>
        <taxon>Sphingomonas</taxon>
    </lineage>
</organism>
<evidence type="ECO:0000259" key="2">
    <source>
        <dbReference type="Pfam" id="PF04024"/>
    </source>
</evidence>
<reference evidence="4" key="1">
    <citation type="journal article" date="2019" name="Int. J. Syst. Evol. Microbiol.">
        <title>The Global Catalogue of Microorganisms (GCM) 10K type strain sequencing project: providing services to taxonomists for standard genome sequencing and annotation.</title>
        <authorList>
            <consortium name="The Broad Institute Genomics Platform"/>
            <consortium name="The Broad Institute Genome Sequencing Center for Infectious Disease"/>
            <person name="Wu L."/>
            <person name="Ma J."/>
        </authorList>
    </citation>
    <scope>NUCLEOTIDE SEQUENCE [LARGE SCALE GENOMIC DNA]</scope>
    <source>
        <strain evidence="4">JCM 17543</strain>
    </source>
</reference>
<dbReference type="InterPro" id="IPR007168">
    <property type="entry name" value="Phageshock_PspC_N"/>
</dbReference>
<dbReference type="EMBL" id="BAABBM010000001">
    <property type="protein sequence ID" value="GAA3898936.1"/>
    <property type="molecule type" value="Genomic_DNA"/>
</dbReference>
<sequence length="61" mass="6489">MNGRFVINRAEAKVMGVAAGIADYSGVDPTIVRVSLIALTLLTGPIMILFYVLTGLLAPRQ</sequence>
<keyword evidence="1" id="KW-1133">Transmembrane helix</keyword>
<dbReference type="Pfam" id="PF04024">
    <property type="entry name" value="PspC"/>
    <property type="match status" value="1"/>
</dbReference>
<feature type="domain" description="Phage shock protein PspC N-terminal" evidence="2">
    <location>
        <begin position="9"/>
        <end position="60"/>
    </location>
</feature>
<keyword evidence="1" id="KW-0812">Transmembrane</keyword>
<protein>
    <recommendedName>
        <fullName evidence="2">Phage shock protein PspC N-terminal domain-containing protein</fullName>
    </recommendedName>
</protein>